<dbReference type="EMBL" id="MRZV01000030">
    <property type="protein sequence ID" value="PIK61550.1"/>
    <property type="molecule type" value="Genomic_DNA"/>
</dbReference>
<dbReference type="Pfam" id="PF06535">
    <property type="entry name" value="RGM_N"/>
    <property type="match status" value="1"/>
</dbReference>
<dbReference type="STRING" id="307972.A0A2G8LMZ1"/>
<dbReference type="Gene3D" id="3.40.1000.10">
    <property type="entry name" value="Mog1/PsbP, alpha/beta/alpha sandwich"/>
    <property type="match status" value="1"/>
</dbReference>
<evidence type="ECO:0000256" key="3">
    <source>
        <dbReference type="ARBA" id="ARBA00022475"/>
    </source>
</evidence>
<dbReference type="Pfam" id="PF06534">
    <property type="entry name" value="RGM_C"/>
    <property type="match status" value="1"/>
</dbReference>
<comment type="similarity">
    <text evidence="2">Belongs to the repulsive guidance molecule (RGM) family.</text>
</comment>
<dbReference type="InterPro" id="IPR010536">
    <property type="entry name" value="RGM_N"/>
</dbReference>
<dbReference type="OrthoDB" id="10013795at2759"/>
<feature type="transmembrane region" description="Helical" evidence="9">
    <location>
        <begin position="25"/>
        <end position="47"/>
    </location>
</feature>
<dbReference type="GO" id="GO:0015026">
    <property type="term" value="F:coreceptor activity"/>
    <property type="evidence" value="ECO:0007669"/>
    <property type="project" value="TreeGrafter"/>
</dbReference>
<feature type="non-terminal residue" evidence="12">
    <location>
        <position position="1"/>
    </location>
</feature>
<evidence type="ECO:0000313" key="13">
    <source>
        <dbReference type="Proteomes" id="UP000230750"/>
    </source>
</evidence>
<name>A0A2G8LMZ1_STIJA</name>
<dbReference type="InterPro" id="IPR009496">
    <property type="entry name" value="RGM_C"/>
</dbReference>
<dbReference type="GO" id="GO:0098552">
    <property type="term" value="C:side of membrane"/>
    <property type="evidence" value="ECO:0007669"/>
    <property type="project" value="UniProtKB-KW"/>
</dbReference>
<protein>
    <submittedName>
        <fullName evidence="12">Putative repulsive guidance molecule A isoform X3</fullName>
    </submittedName>
</protein>
<keyword evidence="13" id="KW-1185">Reference proteome</keyword>
<evidence type="ECO:0000259" key="10">
    <source>
        <dbReference type="Pfam" id="PF06534"/>
    </source>
</evidence>
<comment type="caution">
    <text evidence="12">The sequence shown here is derived from an EMBL/GenBank/DDBJ whole genome shotgun (WGS) entry which is preliminary data.</text>
</comment>
<evidence type="ECO:0000256" key="6">
    <source>
        <dbReference type="ARBA" id="ARBA00023136"/>
    </source>
</evidence>
<evidence type="ECO:0000256" key="8">
    <source>
        <dbReference type="ARBA" id="ARBA00023288"/>
    </source>
</evidence>
<keyword evidence="6 9" id="KW-0472">Membrane</keyword>
<keyword evidence="9" id="KW-0812">Transmembrane</keyword>
<dbReference type="Proteomes" id="UP000230750">
    <property type="component" value="Unassembled WGS sequence"/>
</dbReference>
<evidence type="ECO:0000256" key="5">
    <source>
        <dbReference type="ARBA" id="ARBA00022729"/>
    </source>
</evidence>
<keyword evidence="5" id="KW-0732">Signal</keyword>
<evidence type="ECO:0000256" key="2">
    <source>
        <dbReference type="ARBA" id="ARBA00005321"/>
    </source>
</evidence>
<keyword evidence="8" id="KW-0449">Lipoprotein</keyword>
<dbReference type="GO" id="GO:0030509">
    <property type="term" value="P:BMP signaling pathway"/>
    <property type="evidence" value="ECO:0007669"/>
    <property type="project" value="TreeGrafter"/>
</dbReference>
<gene>
    <name evidence="12" type="ORF">BSL78_01563</name>
</gene>
<evidence type="ECO:0000256" key="4">
    <source>
        <dbReference type="ARBA" id="ARBA00022622"/>
    </source>
</evidence>
<dbReference type="InterPro" id="IPR040287">
    <property type="entry name" value="RGM"/>
</dbReference>
<keyword evidence="3" id="KW-1003">Cell membrane</keyword>
<evidence type="ECO:0000313" key="12">
    <source>
        <dbReference type="EMBL" id="PIK61550.1"/>
    </source>
</evidence>
<keyword evidence="9" id="KW-1133">Transmembrane helix</keyword>
<accession>A0A2G8LMZ1</accession>
<dbReference type="AlphaFoldDB" id="A0A2G8LMZ1"/>
<feature type="domain" description="Repulsive guidance molecule N-terminal" evidence="11">
    <location>
        <begin position="51"/>
        <end position="113"/>
    </location>
</feature>
<feature type="transmembrane region" description="Helical" evidence="9">
    <location>
        <begin position="413"/>
        <end position="429"/>
    </location>
</feature>
<proteinExistence type="inferred from homology"/>
<dbReference type="PANTHER" id="PTHR31428">
    <property type="entry name" value="RGM DOMAIN FAMILY MEMBER DRAG-1"/>
    <property type="match status" value="1"/>
</dbReference>
<comment type="subcellular location">
    <subcellularLocation>
        <location evidence="1">Cell membrane</location>
        <topology evidence="1">Lipid-anchor</topology>
        <topology evidence="1">GPI-anchor</topology>
    </subcellularLocation>
</comment>
<sequence>PRGSVSLPFVWLLAGMVIPSYRRSYLGLTNAALYLQILLIATIIALGRGQCRLKDCSAQYSKESTHLTGQNRQACKAVIRFKDCVDGIDPSTCRGDLTYHSTMTIIPDLMKSYCADTRTVTPEVPTHTTESSMCRWKGTNNFRHCGLFGDPHLRTFDDTFLTCKAAGAWPLVFNEYLAVQVTNVPLTHGQGATATSKLVVIIKENVPCTEKKMYEVRSGSLPNTFIDGSRRSGTVSITTNIPGEHIEIHIKHIATIIIVRQVGKYITFAIRMPEQLIRSRGMNDIQLCVKGCPESERIAYADFLVQTRMEGKSSEGLSVRDNFASIRDNAVSKCRKAGVIDVYLDSCVFDLITTGDSNFTKAAQSALSDMKLLNPEASSLLRNRTSVFEQDNVVWRLIYGNAAPSRTISRSTLFYQLMIVFALTFFIRYL</sequence>
<evidence type="ECO:0000256" key="1">
    <source>
        <dbReference type="ARBA" id="ARBA00004609"/>
    </source>
</evidence>
<keyword evidence="7" id="KW-0325">Glycoprotein</keyword>
<evidence type="ECO:0000256" key="7">
    <source>
        <dbReference type="ARBA" id="ARBA00023180"/>
    </source>
</evidence>
<evidence type="ECO:0000259" key="11">
    <source>
        <dbReference type="Pfam" id="PF06535"/>
    </source>
</evidence>
<dbReference type="PANTHER" id="PTHR31428:SF6">
    <property type="entry name" value="REPULSIVE GUIDANCE MOLECULE B HOMOLOG DRAG-1"/>
    <property type="match status" value="1"/>
</dbReference>
<evidence type="ECO:0000256" key="9">
    <source>
        <dbReference type="SAM" id="Phobius"/>
    </source>
</evidence>
<organism evidence="12 13">
    <name type="scientific">Stichopus japonicus</name>
    <name type="common">Sea cucumber</name>
    <dbReference type="NCBI Taxonomy" id="307972"/>
    <lineage>
        <taxon>Eukaryota</taxon>
        <taxon>Metazoa</taxon>
        <taxon>Echinodermata</taxon>
        <taxon>Eleutherozoa</taxon>
        <taxon>Echinozoa</taxon>
        <taxon>Holothuroidea</taxon>
        <taxon>Aspidochirotacea</taxon>
        <taxon>Aspidochirotida</taxon>
        <taxon>Stichopodidae</taxon>
        <taxon>Apostichopus</taxon>
    </lineage>
</organism>
<dbReference type="GO" id="GO:0005886">
    <property type="term" value="C:plasma membrane"/>
    <property type="evidence" value="ECO:0007669"/>
    <property type="project" value="UniProtKB-SubCell"/>
</dbReference>
<reference evidence="12 13" key="1">
    <citation type="journal article" date="2017" name="PLoS Biol.">
        <title>The sea cucumber genome provides insights into morphological evolution and visceral regeneration.</title>
        <authorList>
            <person name="Zhang X."/>
            <person name="Sun L."/>
            <person name="Yuan J."/>
            <person name="Sun Y."/>
            <person name="Gao Y."/>
            <person name="Zhang L."/>
            <person name="Li S."/>
            <person name="Dai H."/>
            <person name="Hamel J.F."/>
            <person name="Liu C."/>
            <person name="Yu Y."/>
            <person name="Liu S."/>
            <person name="Lin W."/>
            <person name="Guo K."/>
            <person name="Jin S."/>
            <person name="Xu P."/>
            <person name="Storey K.B."/>
            <person name="Huan P."/>
            <person name="Zhang T."/>
            <person name="Zhou Y."/>
            <person name="Zhang J."/>
            <person name="Lin C."/>
            <person name="Li X."/>
            <person name="Xing L."/>
            <person name="Huo D."/>
            <person name="Sun M."/>
            <person name="Wang L."/>
            <person name="Mercier A."/>
            <person name="Li F."/>
            <person name="Yang H."/>
            <person name="Xiang J."/>
        </authorList>
    </citation>
    <scope>NUCLEOTIDE SEQUENCE [LARGE SCALE GENOMIC DNA]</scope>
    <source>
        <strain evidence="12">Shaxun</strain>
        <tissue evidence="12">Muscle</tissue>
    </source>
</reference>
<keyword evidence="4" id="KW-0336">GPI-anchor</keyword>
<feature type="domain" description="Repulsive guidance molecule C-terminal" evidence="10">
    <location>
        <begin position="142"/>
        <end position="375"/>
    </location>
</feature>